<evidence type="ECO:0000256" key="2">
    <source>
        <dbReference type="ARBA" id="ARBA00023002"/>
    </source>
</evidence>
<keyword evidence="2" id="KW-0560">Oxidoreductase</keyword>
<dbReference type="AlphaFoldDB" id="A0A238XLQ6"/>
<reference evidence="6" key="1">
    <citation type="submission" date="2017-06" db="EMBL/GenBank/DDBJ databases">
        <authorList>
            <person name="Varghese N."/>
            <person name="Submissions S."/>
        </authorList>
    </citation>
    <scope>NUCLEOTIDE SEQUENCE [LARGE SCALE GENOMIC DNA]</scope>
    <source>
        <strain evidence="6">DSM 27993</strain>
    </source>
</reference>
<evidence type="ECO:0000256" key="1">
    <source>
        <dbReference type="ARBA" id="ARBA00001964"/>
    </source>
</evidence>
<evidence type="ECO:0000259" key="4">
    <source>
        <dbReference type="SMART" id="SM00861"/>
    </source>
</evidence>
<dbReference type="Proteomes" id="UP000198412">
    <property type="component" value="Unassembled WGS sequence"/>
</dbReference>
<protein>
    <submittedName>
        <fullName evidence="5">Pyruvate dehydrogenase E1 component beta subunit</fullName>
    </submittedName>
</protein>
<dbReference type="FunFam" id="3.40.50.970:FF:000001">
    <property type="entry name" value="Pyruvate dehydrogenase E1 beta subunit"/>
    <property type="match status" value="1"/>
</dbReference>
<feature type="domain" description="Transketolase-like pyrimidine-binding" evidence="4">
    <location>
        <begin position="11"/>
        <end position="186"/>
    </location>
</feature>
<evidence type="ECO:0000313" key="6">
    <source>
        <dbReference type="Proteomes" id="UP000198412"/>
    </source>
</evidence>
<dbReference type="SMART" id="SM00861">
    <property type="entry name" value="Transket_pyr"/>
    <property type="match status" value="1"/>
</dbReference>
<dbReference type="EMBL" id="FZNX01000003">
    <property type="protein sequence ID" value="SNR59518.1"/>
    <property type="molecule type" value="Genomic_DNA"/>
</dbReference>
<dbReference type="RefSeq" id="WP_176420325.1">
    <property type="nucleotide sequence ID" value="NZ_FZNX01000003.1"/>
</dbReference>
<dbReference type="FunFam" id="3.40.50.920:FF:000001">
    <property type="entry name" value="Pyruvate dehydrogenase E1 beta subunit"/>
    <property type="match status" value="1"/>
</dbReference>
<gene>
    <name evidence="5" type="ORF">SAMN04488111_1911</name>
</gene>
<dbReference type="InterPro" id="IPR033248">
    <property type="entry name" value="Transketolase_C"/>
</dbReference>
<comment type="cofactor">
    <cofactor evidence="1">
        <name>thiamine diphosphate</name>
        <dbReference type="ChEBI" id="CHEBI:58937"/>
    </cofactor>
</comment>
<keyword evidence="6" id="KW-1185">Reference proteome</keyword>
<dbReference type="Gene3D" id="3.40.50.970">
    <property type="match status" value="1"/>
</dbReference>
<evidence type="ECO:0000313" key="5">
    <source>
        <dbReference type="EMBL" id="SNR59518.1"/>
    </source>
</evidence>
<accession>A0A238XLQ6</accession>
<keyword evidence="3" id="KW-0786">Thiamine pyrophosphate</keyword>
<organism evidence="5 6">
    <name type="scientific">Lutibacter flavus</name>
    <dbReference type="NCBI Taxonomy" id="691689"/>
    <lineage>
        <taxon>Bacteria</taxon>
        <taxon>Pseudomonadati</taxon>
        <taxon>Bacteroidota</taxon>
        <taxon>Flavobacteriia</taxon>
        <taxon>Flavobacteriales</taxon>
        <taxon>Flavobacteriaceae</taxon>
        <taxon>Lutibacter</taxon>
    </lineage>
</organism>
<proteinExistence type="predicted"/>
<dbReference type="GO" id="GO:0016491">
    <property type="term" value="F:oxidoreductase activity"/>
    <property type="evidence" value="ECO:0007669"/>
    <property type="project" value="UniProtKB-KW"/>
</dbReference>
<dbReference type="InterPro" id="IPR005475">
    <property type="entry name" value="Transketolase-like_Pyr-bd"/>
</dbReference>
<keyword evidence="5" id="KW-0670">Pyruvate</keyword>
<dbReference type="SUPFAM" id="SSF52922">
    <property type="entry name" value="TK C-terminal domain-like"/>
    <property type="match status" value="1"/>
</dbReference>
<dbReference type="PANTHER" id="PTHR43257">
    <property type="entry name" value="PYRUVATE DEHYDROGENASE E1 COMPONENT BETA SUBUNIT"/>
    <property type="match status" value="1"/>
</dbReference>
<dbReference type="NCBIfam" id="NF006667">
    <property type="entry name" value="PRK09212.1"/>
    <property type="match status" value="1"/>
</dbReference>
<dbReference type="Pfam" id="PF02780">
    <property type="entry name" value="Transketolase_C"/>
    <property type="match status" value="1"/>
</dbReference>
<dbReference type="InterPro" id="IPR029061">
    <property type="entry name" value="THDP-binding"/>
</dbReference>
<dbReference type="Pfam" id="PF02779">
    <property type="entry name" value="Transket_pyr"/>
    <property type="match status" value="1"/>
</dbReference>
<sequence length="341" mass="36972">METTIEKTKKLTGSKAMIQALEQEMTIDDSIFIMGEDVGKYGGIFGSTTGLYSMFGKERVMDTPISETGFIGAAIGAAAEGLRPVVELMFVDFHGVAMDQIYNHMAKIQYMSGGRVKLPIVLMTAVGGGYSDAAQHSQTLYASFGHLPGLKVVAPTFPYDIKGMLISAIRDDNPVIFMFHKTLQGLGWMDQLEASLGEVPENAYAIPLNRAKVVKQGKDITIVGAQMMTVEALKAAEELAKKGIDAEVIDLRSIKPIDKETILKSVAKTHHLLVVDEDYLSYGITAEISAIVASEGFNSLNAPIGRLAIPDVPIPYSRVMEKFVIPNSEKIVEAVLKIVTV</sequence>
<evidence type="ECO:0000256" key="3">
    <source>
        <dbReference type="ARBA" id="ARBA00023052"/>
    </source>
</evidence>
<dbReference type="CDD" id="cd07036">
    <property type="entry name" value="TPP_PYR_E1-PDHc-beta_like"/>
    <property type="match status" value="1"/>
</dbReference>
<dbReference type="SUPFAM" id="SSF52518">
    <property type="entry name" value="Thiamin diphosphate-binding fold (THDP-binding)"/>
    <property type="match status" value="1"/>
</dbReference>
<dbReference type="InterPro" id="IPR009014">
    <property type="entry name" value="Transketo_C/PFOR_II"/>
</dbReference>
<dbReference type="Gene3D" id="3.40.50.920">
    <property type="match status" value="1"/>
</dbReference>
<name>A0A238XLQ6_9FLAO</name>
<dbReference type="PANTHER" id="PTHR43257:SF2">
    <property type="entry name" value="PYRUVATE DEHYDROGENASE E1 COMPONENT SUBUNIT BETA"/>
    <property type="match status" value="1"/>
</dbReference>